<dbReference type="SUPFAM" id="SSF52317">
    <property type="entry name" value="Class I glutamine amidotransferase-like"/>
    <property type="match status" value="1"/>
</dbReference>
<dbReference type="InterPro" id="IPR011697">
    <property type="entry name" value="Peptidase_C26"/>
</dbReference>
<sequence>MNRNVLTHDDVMRTSPADSADVEIVVVVQLNMPGQTDDSVALQRDLTVTAVDDLHRLGARVRIHDVGADSAPDEEAIARADGILVLGGGDVDSRLYGNTGPVPNEYGKDRRADDREIAVIQSAIADDATLLALCRGSQLLNVACGGSLIPDLDPFDLHKGAPGHPLFIDETVTLTPGSIVHDLYGGAELTVRNGHHQAVDRVGEGLRVAARAADGVVEATERIENSWILGVQWHPEEQGADEQDRQILFSAFLEQARARKAAALTA</sequence>
<organism evidence="1 2">
    <name type="scientific">Brevibacterium spongiae</name>
    <dbReference type="NCBI Taxonomy" id="2909672"/>
    <lineage>
        <taxon>Bacteria</taxon>
        <taxon>Bacillati</taxon>
        <taxon>Actinomycetota</taxon>
        <taxon>Actinomycetes</taxon>
        <taxon>Micrococcales</taxon>
        <taxon>Brevibacteriaceae</taxon>
        <taxon>Brevibacterium</taxon>
    </lineage>
</organism>
<keyword evidence="1" id="KW-0378">Hydrolase</keyword>
<dbReference type="PANTHER" id="PTHR43235:SF1">
    <property type="entry name" value="GLUTAMINE AMIDOTRANSFERASE PB2B2.05-RELATED"/>
    <property type="match status" value="1"/>
</dbReference>
<evidence type="ECO:0000313" key="2">
    <source>
        <dbReference type="Proteomes" id="UP001064879"/>
    </source>
</evidence>
<gene>
    <name evidence="1" type="ORF">L1F31_02435</name>
</gene>
<keyword evidence="2" id="KW-1185">Reference proteome</keyword>
<dbReference type="EMBL" id="CP093443">
    <property type="protein sequence ID" value="UVI36544.1"/>
    <property type="molecule type" value="Genomic_DNA"/>
</dbReference>
<dbReference type="PANTHER" id="PTHR43235">
    <property type="entry name" value="GLUTAMINE AMIDOTRANSFERASE PB2B2.05-RELATED"/>
    <property type="match status" value="1"/>
</dbReference>
<accession>A0ABY5SV04</accession>
<dbReference type="PROSITE" id="PS51273">
    <property type="entry name" value="GATASE_TYPE_1"/>
    <property type="match status" value="1"/>
</dbReference>
<reference evidence="1" key="1">
    <citation type="submission" date="2022-03" db="EMBL/GenBank/DDBJ databases">
        <title>Brevibacterium spongiae sp. nov., isolated from marine sponge.</title>
        <authorList>
            <person name="Li Z."/>
            <person name="Zhang M."/>
        </authorList>
    </citation>
    <scope>NUCLEOTIDE SEQUENCE</scope>
    <source>
        <strain evidence="1">WHS-Z9</strain>
    </source>
</reference>
<dbReference type="RefSeq" id="WP_265419113.1">
    <property type="nucleotide sequence ID" value="NZ_CP093443.1"/>
</dbReference>
<dbReference type="InterPro" id="IPR029062">
    <property type="entry name" value="Class_I_gatase-like"/>
</dbReference>
<dbReference type="Proteomes" id="UP001064879">
    <property type="component" value="Chromosome"/>
</dbReference>
<dbReference type="Pfam" id="PF07722">
    <property type="entry name" value="Peptidase_C26"/>
    <property type="match status" value="1"/>
</dbReference>
<protein>
    <submittedName>
        <fullName evidence="1">Gamma-glutamyl-gamma-aminobutyrate hydrolase family protein</fullName>
    </submittedName>
</protein>
<evidence type="ECO:0000313" key="1">
    <source>
        <dbReference type="EMBL" id="UVI36544.1"/>
    </source>
</evidence>
<proteinExistence type="predicted"/>
<dbReference type="InterPro" id="IPR044668">
    <property type="entry name" value="PuuD-like"/>
</dbReference>
<name>A0ABY5SV04_9MICO</name>
<dbReference type="Gene3D" id="3.40.50.880">
    <property type="match status" value="1"/>
</dbReference>
<dbReference type="GO" id="GO:0016787">
    <property type="term" value="F:hydrolase activity"/>
    <property type="evidence" value="ECO:0007669"/>
    <property type="project" value="UniProtKB-KW"/>
</dbReference>